<reference evidence="1" key="1">
    <citation type="submission" date="2021-04" db="EMBL/GenBank/DDBJ databases">
        <title>Biosynthetic gene clusters of Dactylosporangioum roseum.</title>
        <authorList>
            <person name="Hartkoorn R.C."/>
            <person name="Beaudoing E."/>
            <person name="Hot D."/>
            <person name="Moureu S."/>
        </authorList>
    </citation>
    <scope>NUCLEOTIDE SEQUENCE</scope>
    <source>
        <strain evidence="1">NRRL B-16295</strain>
    </source>
</reference>
<dbReference type="PANTHER" id="PTHR42877:SF4">
    <property type="entry name" value="FAD_NAD(P)-BINDING DOMAIN-CONTAINING PROTEIN-RELATED"/>
    <property type="match status" value="1"/>
</dbReference>
<sequence>MDLMSRRARRRPSIAIVGAGLGGIAAAVKLKRAGFDDFVVFEAEAGPGGTWWRNTYPGAEVDVHSALYSFSFASHNWTRTHAGQAEILRYIQDILDAEGIREHFRFGTRVLDARWSDDEHRYRLRDSTGATHEVDVLVSAVGFLSDPKLPDWSGLNSFGGPAFHTQYWDHGVDLAGKRVAIVGSGSTATQIVPAIADRVEQVTMFQREPGWILPKGDRDFTAEEMRRYASPVRRRLRRLKLFVQAQLAYQGGAVHHSGSKRNARAEVMARAYIDKVFGDRPDLKAAVTPQYEFSGKRRILQSTFYPALLRDNVRLVTRAVADIGPGVVIDESGTKHKADVLVIATGFRASEYLSTLDVFGRDGRRLRDVWRDGPFAFLGMTVPGFPNFYMLYGPNTNGGPILFHHELQANYIVRELRTMLRSGATAIEVRPWIVDAYNRWLQRRLANTAWAHANNYMKDSRGRIVTQWGDGLIRFWLLHRTLRRVSSTRRRRDGGR</sequence>
<dbReference type="EMBL" id="CP073721">
    <property type="protein sequence ID" value="UWZ34437.1"/>
    <property type="molecule type" value="Genomic_DNA"/>
</dbReference>
<dbReference type="SUPFAM" id="SSF51905">
    <property type="entry name" value="FAD/NAD(P)-binding domain"/>
    <property type="match status" value="2"/>
</dbReference>
<keyword evidence="2" id="KW-1185">Reference proteome</keyword>
<dbReference type="PRINTS" id="PR00368">
    <property type="entry name" value="FADPNR"/>
</dbReference>
<dbReference type="PRINTS" id="PR00411">
    <property type="entry name" value="PNDRDTASEI"/>
</dbReference>
<dbReference type="Pfam" id="PF13738">
    <property type="entry name" value="Pyr_redox_3"/>
    <property type="match status" value="1"/>
</dbReference>
<name>A0ABY5Z0N9_9ACTN</name>
<protein>
    <submittedName>
        <fullName evidence="1">NAD(P)/FAD-dependent oxidoreductase</fullName>
    </submittedName>
</protein>
<dbReference type="InterPro" id="IPR051209">
    <property type="entry name" value="FAD-bind_Monooxygenase_sf"/>
</dbReference>
<dbReference type="InterPro" id="IPR036188">
    <property type="entry name" value="FAD/NAD-bd_sf"/>
</dbReference>
<gene>
    <name evidence="1" type="ORF">Drose_24800</name>
</gene>
<proteinExistence type="predicted"/>
<dbReference type="Proteomes" id="UP001058271">
    <property type="component" value="Chromosome"/>
</dbReference>
<dbReference type="Gene3D" id="3.50.50.60">
    <property type="entry name" value="FAD/NAD(P)-binding domain"/>
    <property type="match status" value="2"/>
</dbReference>
<evidence type="ECO:0000313" key="2">
    <source>
        <dbReference type="Proteomes" id="UP001058271"/>
    </source>
</evidence>
<organism evidence="1 2">
    <name type="scientific">Dactylosporangium roseum</name>
    <dbReference type="NCBI Taxonomy" id="47989"/>
    <lineage>
        <taxon>Bacteria</taxon>
        <taxon>Bacillati</taxon>
        <taxon>Actinomycetota</taxon>
        <taxon>Actinomycetes</taxon>
        <taxon>Micromonosporales</taxon>
        <taxon>Micromonosporaceae</taxon>
        <taxon>Dactylosporangium</taxon>
    </lineage>
</organism>
<evidence type="ECO:0000313" key="1">
    <source>
        <dbReference type="EMBL" id="UWZ34437.1"/>
    </source>
</evidence>
<dbReference type="RefSeq" id="WP_260723754.1">
    <property type="nucleotide sequence ID" value="NZ_BAAABS010000011.1"/>
</dbReference>
<accession>A0ABY5Z0N9</accession>
<dbReference type="PANTHER" id="PTHR42877">
    <property type="entry name" value="L-ORNITHINE N(5)-MONOOXYGENASE-RELATED"/>
    <property type="match status" value="1"/>
</dbReference>